<dbReference type="InterPro" id="IPR055346">
    <property type="entry name" value="Fe-S_cluster_assembly_SufBD"/>
</dbReference>
<evidence type="ECO:0000313" key="2">
    <source>
        <dbReference type="EMBL" id="TCK05313.1"/>
    </source>
</evidence>
<protein>
    <recommendedName>
        <fullName evidence="1">SUF system FeS cluster assembly SufBD core domain-containing protein</fullName>
    </recommendedName>
</protein>
<reference evidence="2 3" key="1">
    <citation type="submission" date="2019-03" db="EMBL/GenBank/DDBJ databases">
        <title>Genomic Encyclopedia of Archaeal and Bacterial Type Strains, Phase II (KMG-II): from individual species to whole genera.</title>
        <authorList>
            <person name="Goeker M."/>
        </authorList>
    </citation>
    <scope>NUCLEOTIDE SEQUENCE [LARGE SCALE GENOMIC DNA]</scope>
    <source>
        <strain evidence="2 3">DSM 24425</strain>
    </source>
</reference>
<gene>
    <name evidence="2" type="ORF">CLV27_0740</name>
</gene>
<dbReference type="SUPFAM" id="SSF101960">
    <property type="entry name" value="Stabilizer of iron transporter SufD"/>
    <property type="match status" value="1"/>
</dbReference>
<name>A0A4R1GEM8_9BACT</name>
<dbReference type="InterPro" id="IPR000825">
    <property type="entry name" value="SUF_FeS_clus_asmbl_SufBD_core"/>
</dbReference>
<evidence type="ECO:0000313" key="3">
    <source>
        <dbReference type="Proteomes" id="UP000295777"/>
    </source>
</evidence>
<dbReference type="OrthoDB" id="9782689at2"/>
<keyword evidence="3" id="KW-1185">Reference proteome</keyword>
<accession>A0A4R1GEM8</accession>
<dbReference type="Proteomes" id="UP000295777">
    <property type="component" value="Unassembled WGS sequence"/>
</dbReference>
<dbReference type="InterPro" id="IPR037284">
    <property type="entry name" value="SUF_FeS_clus_asmbl_SufBD_sf"/>
</dbReference>
<sequence length="307" mass="34019">MERVDKLLNNILSLGLPKDILKNPSIVIEGHKVIREVPYPGISIEKRAHEDRIEVKISVLPGVVIEKPVHMCLSKLGTGDQLIDITVDIGEGAKVKMISHCAFKGKNLKHISRTKFRVRKGASLEVSEIHYHEKDTDIVIDARSEGVVEERASYKSLFKIDSNNAGKVRVEYVVDILDHATADVETKIAGRDGDEIYVKDIMYLKGKYSRAIAKSRLMALGNTKAEFYGETYGLGDYSRGHIDCSEIVRGDDVTVKAIPIVVVDNETAKVTHEAAVGSIDKKQLETLMARGLDEDEAVDVIVKGMLR</sequence>
<dbReference type="Pfam" id="PF01458">
    <property type="entry name" value="SUFBD_core"/>
    <property type="match status" value="1"/>
</dbReference>
<proteinExistence type="predicted"/>
<dbReference type="GO" id="GO:0016226">
    <property type="term" value="P:iron-sulfur cluster assembly"/>
    <property type="evidence" value="ECO:0007669"/>
    <property type="project" value="InterPro"/>
</dbReference>
<dbReference type="EMBL" id="SMFV01000002">
    <property type="protein sequence ID" value="TCK05313.1"/>
    <property type="molecule type" value="Genomic_DNA"/>
</dbReference>
<dbReference type="AlphaFoldDB" id="A0A4R1GEM8"/>
<dbReference type="PANTHER" id="PTHR30508:SF6">
    <property type="entry name" value="UPF0051 PROTEIN MJ0034"/>
    <property type="match status" value="1"/>
</dbReference>
<dbReference type="PANTHER" id="PTHR30508">
    <property type="entry name" value="FES CLUSTER ASSEMBLY PROTEIN SUF"/>
    <property type="match status" value="1"/>
</dbReference>
<organism evidence="2 3">
    <name type="scientific">Phorcysia thermohydrogeniphila</name>
    <dbReference type="NCBI Taxonomy" id="936138"/>
    <lineage>
        <taxon>Bacteria</taxon>
        <taxon>Pseudomonadati</taxon>
        <taxon>Aquificota</taxon>
        <taxon>Aquificia</taxon>
        <taxon>Desulfurobacteriales</taxon>
        <taxon>Desulfurobacteriaceae</taxon>
        <taxon>Phorcysia</taxon>
    </lineage>
</organism>
<comment type="caution">
    <text evidence="2">The sequence shown here is derived from an EMBL/GenBank/DDBJ whole genome shotgun (WGS) entry which is preliminary data.</text>
</comment>
<dbReference type="RefSeq" id="WP_132525927.1">
    <property type="nucleotide sequence ID" value="NZ_SMFV01000002.1"/>
</dbReference>
<feature type="domain" description="SUF system FeS cluster assembly SufBD core" evidence="1">
    <location>
        <begin position="85"/>
        <end position="304"/>
    </location>
</feature>
<evidence type="ECO:0000259" key="1">
    <source>
        <dbReference type="Pfam" id="PF01458"/>
    </source>
</evidence>